<dbReference type="AlphaFoldDB" id="A0A177WTI7"/>
<feature type="compositionally biased region" description="Low complexity" evidence="1">
    <location>
        <begin position="459"/>
        <end position="471"/>
    </location>
</feature>
<reference evidence="2 3" key="1">
    <citation type="submission" date="2006-10" db="EMBL/GenBank/DDBJ databases">
        <title>The Genome Sequence of Batrachochytrium dendrobatidis JEL423.</title>
        <authorList>
            <consortium name="The Broad Institute Genome Sequencing Platform"/>
            <person name="Birren B."/>
            <person name="Lander E."/>
            <person name="Galagan J."/>
            <person name="Cuomo C."/>
            <person name="Devon K."/>
            <person name="Jaffe D."/>
            <person name="Butler J."/>
            <person name="Alvarez P."/>
            <person name="Gnerre S."/>
            <person name="Grabherr M."/>
            <person name="Kleber M."/>
            <person name="Mauceli E."/>
            <person name="Brockman W."/>
            <person name="Young S."/>
            <person name="LaButti K."/>
            <person name="Sykes S."/>
            <person name="DeCaprio D."/>
            <person name="Crawford M."/>
            <person name="Koehrsen M."/>
            <person name="Engels R."/>
            <person name="Montgomery P."/>
            <person name="Pearson M."/>
            <person name="Howarth C."/>
            <person name="Larson L."/>
            <person name="White J."/>
            <person name="O'Leary S."/>
            <person name="Kodira C."/>
            <person name="Zeng Q."/>
            <person name="Yandava C."/>
            <person name="Alvarado L."/>
            <person name="Longcore J."/>
            <person name="James T."/>
        </authorList>
    </citation>
    <scope>NUCLEOTIDE SEQUENCE [LARGE SCALE GENOMIC DNA]</scope>
    <source>
        <strain evidence="2 3">JEL423</strain>
    </source>
</reference>
<name>A0A177WTI7_BATDL</name>
<proteinExistence type="predicted"/>
<protein>
    <submittedName>
        <fullName evidence="2">Uncharacterized protein</fullName>
    </submittedName>
</protein>
<feature type="region of interest" description="Disordered" evidence="1">
    <location>
        <begin position="46"/>
        <end position="84"/>
    </location>
</feature>
<feature type="compositionally biased region" description="Low complexity" evidence="1">
    <location>
        <begin position="50"/>
        <end position="61"/>
    </location>
</feature>
<feature type="region of interest" description="Disordered" evidence="1">
    <location>
        <begin position="352"/>
        <end position="478"/>
    </location>
</feature>
<feature type="compositionally biased region" description="Basic residues" evidence="1">
    <location>
        <begin position="297"/>
        <end position="310"/>
    </location>
</feature>
<feature type="compositionally biased region" description="Polar residues" evidence="1">
    <location>
        <begin position="63"/>
        <end position="80"/>
    </location>
</feature>
<accession>A0A177WTI7</accession>
<dbReference type="VEuPathDB" id="FungiDB:BDEG_26360"/>
<feature type="region of interest" description="Disordered" evidence="1">
    <location>
        <begin position="280"/>
        <end position="322"/>
    </location>
</feature>
<reference evidence="2 3" key="2">
    <citation type="submission" date="2016-05" db="EMBL/GenBank/DDBJ databases">
        <title>Lineage-specific infection strategies underlie the spectrum of fungal disease in amphibians.</title>
        <authorList>
            <person name="Cuomo C.A."/>
            <person name="Farrer R.A."/>
            <person name="James T."/>
            <person name="Longcore J."/>
            <person name="Birren B."/>
        </authorList>
    </citation>
    <scope>NUCLEOTIDE SEQUENCE [LARGE SCALE GENOMIC DNA]</scope>
    <source>
        <strain evidence="2 3">JEL423</strain>
    </source>
</reference>
<dbReference type="STRING" id="403673.A0A177WTI7"/>
<feature type="compositionally biased region" description="Polar residues" evidence="1">
    <location>
        <begin position="129"/>
        <end position="160"/>
    </location>
</feature>
<evidence type="ECO:0000313" key="2">
    <source>
        <dbReference type="EMBL" id="OAJ42974.1"/>
    </source>
</evidence>
<feature type="region of interest" description="Disordered" evidence="1">
    <location>
        <begin position="109"/>
        <end position="172"/>
    </location>
</feature>
<feature type="compositionally biased region" description="Basic and acidic residues" evidence="1">
    <location>
        <begin position="161"/>
        <end position="170"/>
    </location>
</feature>
<feature type="compositionally biased region" description="Polar residues" evidence="1">
    <location>
        <begin position="109"/>
        <end position="118"/>
    </location>
</feature>
<gene>
    <name evidence="2" type="ORF">BDEG_26360</name>
</gene>
<feature type="compositionally biased region" description="Low complexity" evidence="1">
    <location>
        <begin position="429"/>
        <end position="441"/>
    </location>
</feature>
<dbReference type="EMBL" id="DS022309">
    <property type="protein sequence ID" value="OAJ42974.1"/>
    <property type="molecule type" value="Genomic_DNA"/>
</dbReference>
<organism evidence="2 3">
    <name type="scientific">Batrachochytrium dendrobatidis (strain JEL423)</name>
    <dbReference type="NCBI Taxonomy" id="403673"/>
    <lineage>
        <taxon>Eukaryota</taxon>
        <taxon>Fungi</taxon>
        <taxon>Fungi incertae sedis</taxon>
        <taxon>Chytridiomycota</taxon>
        <taxon>Chytridiomycota incertae sedis</taxon>
        <taxon>Chytridiomycetes</taxon>
        <taxon>Rhizophydiales</taxon>
        <taxon>Rhizophydiales incertae sedis</taxon>
        <taxon>Batrachochytrium</taxon>
    </lineage>
</organism>
<dbReference type="Proteomes" id="UP000077115">
    <property type="component" value="Unassembled WGS sequence"/>
</dbReference>
<evidence type="ECO:0000256" key="1">
    <source>
        <dbReference type="SAM" id="MobiDB-lite"/>
    </source>
</evidence>
<evidence type="ECO:0000313" key="3">
    <source>
        <dbReference type="Proteomes" id="UP000077115"/>
    </source>
</evidence>
<sequence length="513" mass="57117">MSLLSATVSAVVIDRSSTSELTAVVREKMVEESLARARKRRFKHTGICASTGTEQQSTGTSHDVAQSTANPDDSGNSAEQSNERTVEGCLARIKQRICRHIGVCFSTKTKQSTGTNHDVAQLTVDPNDLDNSAEQSNESPSSFESDQSKPSNEPPSSSQSDQKHDGESDNRLYSNIESLPKSYVPENQRTFITTQRKLDILERKMKELGMRIPTKIGNGYPHGMSDKYVKILLDYDWEGLEVPKSEEKNQLKAILGSEWEFNMLKLEPIEEASIRVVSEPTPQLKSILKSGPTSKSHGSKHGHSRKHQQKSNHDTGSRKAKVHFGTLTRKVFKKKLFEGKYKTTITDISQNEESVGETNPGYATDKNDQTKNNRGAAKSRSNKSKTDDENGIQPTQSTSDDDGIQPTQSTRDDDEIQPTQSTSNEEEIQPTQPTQPTQSTSNEEESQPTQSTRDDDESQPTQPTQPTQSTSNKSKGRSVLSILKDMFKFKIVKPELPKLKLTFMIWYTVACIT</sequence>